<dbReference type="Pfam" id="PF00583">
    <property type="entry name" value="Acetyltransf_1"/>
    <property type="match status" value="1"/>
</dbReference>
<keyword evidence="2" id="KW-0012">Acyltransferase</keyword>
<dbReference type="InterPro" id="IPR050832">
    <property type="entry name" value="Bact_Acetyltransf"/>
</dbReference>
<dbReference type="InterPro" id="IPR000182">
    <property type="entry name" value="GNAT_dom"/>
</dbReference>
<feature type="domain" description="N-acetyltransferase" evidence="3">
    <location>
        <begin position="4"/>
        <end position="181"/>
    </location>
</feature>
<sequence length="186" mass="19896">MGEITVRPRRAADLAPLADVLFAQQPTSHYPVRNPLPFPVERFLHADDASAAWTAEYGGRPVGHVCWTGPAAGSPDDDAVNAACAAAHDCAVDRLAWVRTLFTGLDVRGLGVGRQLLATVVADIRAAGRRPCLEVLPVHPAALELYRASGWVAVHSLRPEWLRGAVGDDGPDVTVMVLPEDVTPDR</sequence>
<evidence type="ECO:0000256" key="2">
    <source>
        <dbReference type="ARBA" id="ARBA00023315"/>
    </source>
</evidence>
<proteinExistence type="predicted"/>
<keyword evidence="1" id="KW-0808">Transferase</keyword>
<dbReference type="Gene3D" id="3.40.630.30">
    <property type="match status" value="1"/>
</dbReference>
<comment type="caution">
    <text evidence="4">The sequence shown here is derived from an EMBL/GenBank/DDBJ whole genome shotgun (WGS) entry which is preliminary data.</text>
</comment>
<evidence type="ECO:0000259" key="3">
    <source>
        <dbReference type="PROSITE" id="PS51186"/>
    </source>
</evidence>
<dbReference type="Proteomes" id="UP001597229">
    <property type="component" value="Unassembled WGS sequence"/>
</dbReference>
<dbReference type="EMBL" id="JBHTLX010000024">
    <property type="protein sequence ID" value="MFD1250514.1"/>
    <property type="molecule type" value="Genomic_DNA"/>
</dbReference>
<accession>A0ABW3W7Y4</accession>
<name>A0ABW3W7Y4_9ACTN</name>
<evidence type="ECO:0000313" key="5">
    <source>
        <dbReference type="Proteomes" id="UP001597229"/>
    </source>
</evidence>
<evidence type="ECO:0000313" key="4">
    <source>
        <dbReference type="EMBL" id="MFD1250514.1"/>
    </source>
</evidence>
<keyword evidence="5" id="KW-1185">Reference proteome</keyword>
<dbReference type="PANTHER" id="PTHR43877">
    <property type="entry name" value="AMINOALKYLPHOSPHONATE N-ACETYLTRANSFERASE-RELATED-RELATED"/>
    <property type="match status" value="1"/>
</dbReference>
<dbReference type="CDD" id="cd04301">
    <property type="entry name" value="NAT_SF"/>
    <property type="match status" value="1"/>
</dbReference>
<evidence type="ECO:0000256" key="1">
    <source>
        <dbReference type="ARBA" id="ARBA00022679"/>
    </source>
</evidence>
<dbReference type="PROSITE" id="PS51186">
    <property type="entry name" value="GNAT"/>
    <property type="match status" value="1"/>
</dbReference>
<dbReference type="SUPFAM" id="SSF55729">
    <property type="entry name" value="Acyl-CoA N-acyltransferases (Nat)"/>
    <property type="match status" value="1"/>
</dbReference>
<dbReference type="RefSeq" id="WP_367919017.1">
    <property type="nucleotide sequence ID" value="NZ_BAABAC010000018.1"/>
</dbReference>
<reference evidence="5" key="1">
    <citation type="journal article" date="2019" name="Int. J. Syst. Evol. Microbiol.">
        <title>The Global Catalogue of Microorganisms (GCM) 10K type strain sequencing project: providing services to taxonomists for standard genome sequencing and annotation.</title>
        <authorList>
            <consortium name="The Broad Institute Genomics Platform"/>
            <consortium name="The Broad Institute Genome Sequencing Center for Infectious Disease"/>
            <person name="Wu L."/>
            <person name="Ma J."/>
        </authorList>
    </citation>
    <scope>NUCLEOTIDE SEQUENCE [LARGE SCALE GENOMIC DNA]</scope>
    <source>
        <strain evidence="5">CCUG 52478</strain>
    </source>
</reference>
<dbReference type="InterPro" id="IPR016181">
    <property type="entry name" value="Acyl_CoA_acyltransferase"/>
</dbReference>
<protein>
    <submittedName>
        <fullName evidence="4">N-acetyltransferase family protein</fullName>
    </submittedName>
</protein>
<organism evidence="4 5">
    <name type="scientific">Nocardioides ginsengisoli</name>
    <dbReference type="NCBI Taxonomy" id="363868"/>
    <lineage>
        <taxon>Bacteria</taxon>
        <taxon>Bacillati</taxon>
        <taxon>Actinomycetota</taxon>
        <taxon>Actinomycetes</taxon>
        <taxon>Propionibacteriales</taxon>
        <taxon>Nocardioidaceae</taxon>
        <taxon>Nocardioides</taxon>
    </lineage>
</organism>
<gene>
    <name evidence="4" type="ORF">ACFQ3F_22165</name>
</gene>